<dbReference type="Gene3D" id="3.40.50.2300">
    <property type="match status" value="2"/>
</dbReference>
<dbReference type="InterPro" id="IPR010982">
    <property type="entry name" value="Lambda_DNA-bd_dom_sf"/>
</dbReference>
<dbReference type="PANTHER" id="PTHR30146:SF153">
    <property type="entry name" value="LACTOSE OPERON REPRESSOR"/>
    <property type="match status" value="1"/>
</dbReference>
<evidence type="ECO:0000313" key="5">
    <source>
        <dbReference type="EMBL" id="KNG94898.1"/>
    </source>
</evidence>
<dbReference type="Pfam" id="PF13377">
    <property type="entry name" value="Peripla_BP_3"/>
    <property type="match status" value="1"/>
</dbReference>
<keyword evidence="3" id="KW-0804">Transcription</keyword>
<dbReference type="Pfam" id="PF00356">
    <property type="entry name" value="LacI"/>
    <property type="match status" value="1"/>
</dbReference>
<dbReference type="InterPro" id="IPR046335">
    <property type="entry name" value="LacI/GalR-like_sensor"/>
</dbReference>
<keyword evidence="2" id="KW-0238">DNA-binding</keyword>
<evidence type="ECO:0000313" key="6">
    <source>
        <dbReference type="Proteomes" id="UP000036938"/>
    </source>
</evidence>
<evidence type="ECO:0000256" key="1">
    <source>
        <dbReference type="ARBA" id="ARBA00023015"/>
    </source>
</evidence>
<evidence type="ECO:0000259" key="4">
    <source>
        <dbReference type="PROSITE" id="PS50932"/>
    </source>
</evidence>
<dbReference type="AlphaFoldDB" id="A0A0L1JU15"/>
<dbReference type="CDD" id="cd01392">
    <property type="entry name" value="HTH_LacI"/>
    <property type="match status" value="1"/>
</dbReference>
<keyword evidence="6" id="KW-1185">Reference proteome</keyword>
<proteinExistence type="predicted"/>
<dbReference type="PANTHER" id="PTHR30146">
    <property type="entry name" value="LACI-RELATED TRANSCRIPTIONAL REPRESSOR"/>
    <property type="match status" value="1"/>
</dbReference>
<dbReference type="Gene3D" id="1.10.260.40">
    <property type="entry name" value="lambda repressor-like DNA-binding domains"/>
    <property type="match status" value="1"/>
</dbReference>
<dbReference type="SMART" id="SM00354">
    <property type="entry name" value="HTH_LACI"/>
    <property type="match status" value="1"/>
</dbReference>
<comment type="caution">
    <text evidence="5">The sequence shown here is derived from an EMBL/GenBank/DDBJ whole genome shotgun (WGS) entry which is preliminary data.</text>
</comment>
<feature type="domain" description="HTH lacI-type" evidence="4">
    <location>
        <begin position="15"/>
        <end position="69"/>
    </location>
</feature>
<gene>
    <name evidence="5" type="ORF">ATO11_05885</name>
</gene>
<name>A0A0L1JU15_9RHOB</name>
<evidence type="ECO:0000256" key="2">
    <source>
        <dbReference type="ARBA" id="ARBA00023125"/>
    </source>
</evidence>
<dbReference type="PROSITE" id="PS50932">
    <property type="entry name" value="HTH_LACI_2"/>
    <property type="match status" value="1"/>
</dbReference>
<protein>
    <submittedName>
        <fullName evidence="5">LacI family transcriptional regulator</fullName>
    </submittedName>
</protein>
<dbReference type="Proteomes" id="UP000036938">
    <property type="component" value="Unassembled WGS sequence"/>
</dbReference>
<dbReference type="EMBL" id="AQQZ01000002">
    <property type="protein sequence ID" value="KNG94898.1"/>
    <property type="molecule type" value="Genomic_DNA"/>
</dbReference>
<sequence length="366" mass="39291">MGGQINNLAPRQRRVTISDVSEALGLTKGTVSRALNGYPDISETTRLKVARTAERMGYRPLAHAQAIRTGRVRSVGLVFQFYEHDGHRPFLADFLTGISGAASAEGWTLTLATASSQDEMLATLDRLVDERKVDGFILPRTYRDDPRIETLRRAGVPFVLFGRTGDDTGCAWFDIAGEAAMANAVARLAALGHTRIGFVQGGEGANYAHLRLDGYIAGMQAAGLAIDDDLIAPPSLNPIEGCDAGRRLLSLTEPPTAIVCAVDQAALGLYDAARERGLAIGREVSVISYDGIPEGRFVDPPLSTFAVDNRAAGERLTQMLIERVRGTDPHALRDLADASFLDRGSHGPPVLSSAQLARRVRASSIM</sequence>
<dbReference type="InterPro" id="IPR028082">
    <property type="entry name" value="Peripla_BP_I"/>
</dbReference>
<dbReference type="InterPro" id="IPR000843">
    <property type="entry name" value="HTH_LacI"/>
</dbReference>
<reference evidence="5 6" key="1">
    <citation type="journal article" date="2015" name="Int. J. Syst. Evol. Microbiol.">
        <title>Aestuariivita atlantica sp. nov., isolated from deep sea sediment of the Atlantic Ocean.</title>
        <authorList>
            <person name="Li G."/>
            <person name="Lai Q."/>
            <person name="Du Y."/>
            <person name="Liu X."/>
            <person name="Sun F."/>
            <person name="Shao Z."/>
        </authorList>
    </citation>
    <scope>NUCLEOTIDE SEQUENCE [LARGE SCALE GENOMIC DNA]</scope>
    <source>
        <strain evidence="5 6">22II-S11-z3</strain>
    </source>
</reference>
<keyword evidence="1" id="KW-0805">Transcription regulation</keyword>
<dbReference type="SUPFAM" id="SSF53822">
    <property type="entry name" value="Periplasmic binding protein-like I"/>
    <property type="match status" value="1"/>
</dbReference>
<dbReference type="GO" id="GO:0003700">
    <property type="term" value="F:DNA-binding transcription factor activity"/>
    <property type="evidence" value="ECO:0007669"/>
    <property type="project" value="TreeGrafter"/>
</dbReference>
<dbReference type="GO" id="GO:0000976">
    <property type="term" value="F:transcription cis-regulatory region binding"/>
    <property type="evidence" value="ECO:0007669"/>
    <property type="project" value="TreeGrafter"/>
</dbReference>
<evidence type="ECO:0000256" key="3">
    <source>
        <dbReference type="ARBA" id="ARBA00023163"/>
    </source>
</evidence>
<dbReference type="SUPFAM" id="SSF47413">
    <property type="entry name" value="lambda repressor-like DNA-binding domains"/>
    <property type="match status" value="1"/>
</dbReference>
<dbReference type="OrthoDB" id="234496at2"/>
<accession>A0A0L1JU15</accession>
<dbReference type="STRING" id="1317121.ATO11_05885"/>
<dbReference type="RefSeq" id="WP_050529890.1">
    <property type="nucleotide sequence ID" value="NZ_AQQZ01000002.1"/>
</dbReference>
<dbReference type="CDD" id="cd20010">
    <property type="entry name" value="PBP1_AglR-like"/>
    <property type="match status" value="1"/>
</dbReference>
<organism evidence="5 6">
    <name type="scientific">Pseudaestuariivita atlantica</name>
    <dbReference type="NCBI Taxonomy" id="1317121"/>
    <lineage>
        <taxon>Bacteria</taxon>
        <taxon>Pseudomonadati</taxon>
        <taxon>Pseudomonadota</taxon>
        <taxon>Alphaproteobacteria</taxon>
        <taxon>Rhodobacterales</taxon>
        <taxon>Paracoccaceae</taxon>
        <taxon>Pseudaestuariivita</taxon>
    </lineage>
</organism>